<dbReference type="InterPro" id="IPR036390">
    <property type="entry name" value="WH_DNA-bd_sf"/>
</dbReference>
<dbReference type="Gene3D" id="3.40.50.1360">
    <property type="match status" value="1"/>
</dbReference>
<gene>
    <name evidence="5" type="ORF">A8806_10272</name>
</gene>
<evidence type="ECO:0000313" key="6">
    <source>
        <dbReference type="Proteomes" id="UP000245845"/>
    </source>
</evidence>
<dbReference type="AlphaFoldDB" id="A0A2Y9BCD4"/>
<dbReference type="InterPro" id="IPR018356">
    <property type="entry name" value="Tscrpt_reg_HTH_DeoR_CS"/>
</dbReference>
<dbReference type="PRINTS" id="PR00037">
    <property type="entry name" value="HTHLACR"/>
</dbReference>
<dbReference type="Pfam" id="PF00455">
    <property type="entry name" value="DeoRC"/>
    <property type="match status" value="1"/>
</dbReference>
<dbReference type="InterPro" id="IPR001034">
    <property type="entry name" value="DeoR_HTH"/>
</dbReference>
<dbReference type="Proteomes" id="UP000245845">
    <property type="component" value="Unassembled WGS sequence"/>
</dbReference>
<evidence type="ECO:0000256" key="1">
    <source>
        <dbReference type="ARBA" id="ARBA00023015"/>
    </source>
</evidence>
<evidence type="ECO:0000256" key="2">
    <source>
        <dbReference type="ARBA" id="ARBA00023125"/>
    </source>
</evidence>
<dbReference type="OrthoDB" id="9797223at2"/>
<dbReference type="RefSeq" id="WP_109729941.1">
    <property type="nucleotide sequence ID" value="NZ_BAAACK010000006.1"/>
</dbReference>
<evidence type="ECO:0000256" key="3">
    <source>
        <dbReference type="ARBA" id="ARBA00023163"/>
    </source>
</evidence>
<dbReference type="InterPro" id="IPR037171">
    <property type="entry name" value="NagB/RpiA_transferase-like"/>
</dbReference>
<keyword evidence="6" id="KW-1185">Reference proteome</keyword>
<reference evidence="5 6" key="1">
    <citation type="submission" date="2018-05" db="EMBL/GenBank/DDBJ databases">
        <title>The Hungate 1000. A catalogue of reference genomes from the rumen microbiome.</title>
        <authorList>
            <person name="Kelly W."/>
        </authorList>
    </citation>
    <scope>NUCLEOTIDE SEQUENCE [LARGE SCALE GENOMIC DNA]</scope>
    <source>
        <strain evidence="5 6">NLAE-zl-C242</strain>
    </source>
</reference>
<proteinExistence type="predicted"/>
<dbReference type="SMART" id="SM00420">
    <property type="entry name" value="HTH_DEOR"/>
    <property type="match status" value="1"/>
</dbReference>
<dbReference type="GO" id="GO:0003700">
    <property type="term" value="F:DNA-binding transcription factor activity"/>
    <property type="evidence" value="ECO:0007669"/>
    <property type="project" value="InterPro"/>
</dbReference>
<dbReference type="InterPro" id="IPR036388">
    <property type="entry name" value="WH-like_DNA-bd_sf"/>
</dbReference>
<dbReference type="PANTHER" id="PTHR30363:SF56">
    <property type="entry name" value="TRANSCRIPTIONAL REGULATOR, DEOR FAMILY"/>
    <property type="match status" value="1"/>
</dbReference>
<dbReference type="Gene3D" id="1.10.10.10">
    <property type="entry name" value="Winged helix-like DNA-binding domain superfamily/Winged helix DNA-binding domain"/>
    <property type="match status" value="1"/>
</dbReference>
<evidence type="ECO:0000313" key="5">
    <source>
        <dbReference type="EMBL" id="PWJ31216.1"/>
    </source>
</evidence>
<keyword evidence="1" id="KW-0805">Transcription regulation</keyword>
<dbReference type="PANTHER" id="PTHR30363">
    <property type="entry name" value="HTH-TYPE TRANSCRIPTIONAL REGULATOR SRLR-RELATED"/>
    <property type="match status" value="1"/>
</dbReference>
<protein>
    <submittedName>
        <fullName evidence="5">DeoR family transcriptional regulator</fullName>
    </submittedName>
</protein>
<keyword evidence="2" id="KW-0238">DNA-binding</keyword>
<accession>A0A2Y9BCD4</accession>
<evidence type="ECO:0000259" key="4">
    <source>
        <dbReference type="PROSITE" id="PS51000"/>
    </source>
</evidence>
<feature type="domain" description="HTH deoR-type" evidence="4">
    <location>
        <begin position="3"/>
        <end position="58"/>
    </location>
</feature>
<dbReference type="SUPFAM" id="SSF100950">
    <property type="entry name" value="NagB/RpiA/CoA transferase-like"/>
    <property type="match status" value="1"/>
</dbReference>
<comment type="caution">
    <text evidence="5">The sequence shown here is derived from an EMBL/GenBank/DDBJ whole genome shotgun (WGS) entry which is preliminary data.</text>
</comment>
<dbReference type="SUPFAM" id="SSF46785">
    <property type="entry name" value="Winged helix' DNA-binding domain"/>
    <property type="match status" value="1"/>
</dbReference>
<dbReference type="GO" id="GO:0003677">
    <property type="term" value="F:DNA binding"/>
    <property type="evidence" value="ECO:0007669"/>
    <property type="project" value="UniProtKB-KW"/>
</dbReference>
<dbReference type="EMBL" id="QGDL01000002">
    <property type="protein sequence ID" value="PWJ31216.1"/>
    <property type="molecule type" value="Genomic_DNA"/>
</dbReference>
<dbReference type="InterPro" id="IPR014036">
    <property type="entry name" value="DeoR-like_C"/>
</dbReference>
<dbReference type="PROSITE" id="PS51000">
    <property type="entry name" value="HTH_DEOR_2"/>
    <property type="match status" value="1"/>
</dbReference>
<organism evidence="5 6">
    <name type="scientific">Faecalicatena orotica</name>
    <dbReference type="NCBI Taxonomy" id="1544"/>
    <lineage>
        <taxon>Bacteria</taxon>
        <taxon>Bacillati</taxon>
        <taxon>Bacillota</taxon>
        <taxon>Clostridia</taxon>
        <taxon>Lachnospirales</taxon>
        <taxon>Lachnospiraceae</taxon>
        <taxon>Faecalicatena</taxon>
    </lineage>
</organism>
<dbReference type="Pfam" id="PF08220">
    <property type="entry name" value="HTH_DeoR"/>
    <property type="match status" value="1"/>
</dbReference>
<sequence length="247" mass="26888">MLTEQRYELILKLLEEKKSITVTEVKDLIHTSESTVRRDITALHQAGRLVKVFGGAIAADHTLMTTEPTVAQKVEVQKDEKQKIAKYAASLIQPEDFVYLDAGTTTGCMLDYLAKSEASFVTNAVVHAQTLAAAGLRVFLVGGELKASTEAVVGNQALLTLESYHFTKGFFGTNGISRNAGFTTPDANEALIKKTAMQQCRDRYVLGDSSKFGKVSAVTFADFQAAQILTDNRVEGYGGCENIRIVL</sequence>
<name>A0A2Y9BCD4_9FIRM</name>
<dbReference type="InterPro" id="IPR050313">
    <property type="entry name" value="Carb_Metab_HTH_regulators"/>
</dbReference>
<dbReference type="PROSITE" id="PS00894">
    <property type="entry name" value="HTH_DEOR_1"/>
    <property type="match status" value="1"/>
</dbReference>
<dbReference type="SMART" id="SM01134">
    <property type="entry name" value="DeoRC"/>
    <property type="match status" value="1"/>
</dbReference>
<keyword evidence="3" id="KW-0804">Transcription</keyword>